<gene>
    <name evidence="1" type="ORF">LCGC14_0381230</name>
</gene>
<organism evidence="1">
    <name type="scientific">marine sediment metagenome</name>
    <dbReference type="NCBI Taxonomy" id="412755"/>
    <lineage>
        <taxon>unclassified sequences</taxon>
        <taxon>metagenomes</taxon>
        <taxon>ecological metagenomes</taxon>
    </lineage>
</organism>
<evidence type="ECO:0000313" key="1">
    <source>
        <dbReference type="EMBL" id="KKN75379.1"/>
    </source>
</evidence>
<reference evidence="1" key="1">
    <citation type="journal article" date="2015" name="Nature">
        <title>Complex archaea that bridge the gap between prokaryotes and eukaryotes.</title>
        <authorList>
            <person name="Spang A."/>
            <person name="Saw J.H."/>
            <person name="Jorgensen S.L."/>
            <person name="Zaremba-Niedzwiedzka K."/>
            <person name="Martijn J."/>
            <person name="Lind A.E."/>
            <person name="van Eijk R."/>
            <person name="Schleper C."/>
            <person name="Guy L."/>
            <person name="Ettema T.J."/>
        </authorList>
    </citation>
    <scope>NUCLEOTIDE SEQUENCE</scope>
</reference>
<name>A0A0F9T885_9ZZZZ</name>
<dbReference type="AlphaFoldDB" id="A0A0F9T885"/>
<comment type="caution">
    <text evidence="1">The sequence shown here is derived from an EMBL/GenBank/DDBJ whole genome shotgun (WGS) entry which is preliminary data.</text>
</comment>
<sequence length="385" mass="40534">MRTKAPKTSLRSAALRSTGLSSALSVCATAWLITFATPSYAFGGCSCGGVQNIVRTARININNHTTEVGNYITDNILKGVAQLSAYSKRETEAAKRIAEGRDQNAVLLERQKIRAAAEGGRYDPATSACIDLSGVLNFGGGQTSQGVGGIDIANLSRNRSYGNGAAGAPVRSGGLALAQEIKLDRDNLRNIGGFADPTSDVRLLTEAITLDTSDQQVAQAYARMINNMIDPLPPKPVTTEEAKTPNGLARIAARQVDATRRSASHAVFTYLGDIATPTGGTELATWARNAAGPAYPNAIGDKVSSLQAVDVFVHSRFANPDWHQSIAKMSPDAVMREILLTQALDLHVNWMRFGLERRVAAVEAASLASNIDGTEGAGGGAPLGN</sequence>
<proteinExistence type="predicted"/>
<dbReference type="EMBL" id="LAZR01000311">
    <property type="protein sequence ID" value="KKN75379.1"/>
    <property type="molecule type" value="Genomic_DNA"/>
</dbReference>
<protein>
    <submittedName>
        <fullName evidence="1">Uncharacterized protein</fullName>
    </submittedName>
</protein>
<accession>A0A0F9T885</accession>